<proteinExistence type="predicted"/>
<name>A0A2J6SZ73_9HELO</name>
<reference evidence="2 3" key="1">
    <citation type="submission" date="2016-04" db="EMBL/GenBank/DDBJ databases">
        <title>A degradative enzymes factory behind the ericoid mycorrhizal symbiosis.</title>
        <authorList>
            <consortium name="DOE Joint Genome Institute"/>
            <person name="Martino E."/>
            <person name="Morin E."/>
            <person name="Grelet G."/>
            <person name="Kuo A."/>
            <person name="Kohler A."/>
            <person name="Daghino S."/>
            <person name="Barry K."/>
            <person name="Choi C."/>
            <person name="Cichocki N."/>
            <person name="Clum A."/>
            <person name="Copeland A."/>
            <person name="Hainaut M."/>
            <person name="Haridas S."/>
            <person name="Labutti K."/>
            <person name="Lindquist E."/>
            <person name="Lipzen A."/>
            <person name="Khouja H.-R."/>
            <person name="Murat C."/>
            <person name="Ohm R."/>
            <person name="Olson A."/>
            <person name="Spatafora J."/>
            <person name="Veneault-Fourrey C."/>
            <person name="Henrissat B."/>
            <person name="Grigoriev I."/>
            <person name="Martin F."/>
            <person name="Perotto S."/>
        </authorList>
    </citation>
    <scope>NUCLEOTIDE SEQUENCE [LARGE SCALE GENOMIC DNA]</scope>
    <source>
        <strain evidence="2 3">E</strain>
    </source>
</reference>
<keyword evidence="3" id="KW-1185">Reference proteome</keyword>
<dbReference type="AlphaFoldDB" id="A0A2J6SZ73"/>
<sequence>MASVTLSTGEVNGWVTVSTQDATSSPKQSYAPSTSTFTSKSASIGKNEMSKERVTTYLNDPTSSQIIHRHNSTEEGIEAHTISAQSQIDKFDAIKANSKN</sequence>
<evidence type="ECO:0000313" key="2">
    <source>
        <dbReference type="EMBL" id="PMD56066.1"/>
    </source>
</evidence>
<organism evidence="2 3">
    <name type="scientific">Hyaloscypha bicolor E</name>
    <dbReference type="NCBI Taxonomy" id="1095630"/>
    <lineage>
        <taxon>Eukaryota</taxon>
        <taxon>Fungi</taxon>
        <taxon>Dikarya</taxon>
        <taxon>Ascomycota</taxon>
        <taxon>Pezizomycotina</taxon>
        <taxon>Leotiomycetes</taxon>
        <taxon>Helotiales</taxon>
        <taxon>Hyaloscyphaceae</taxon>
        <taxon>Hyaloscypha</taxon>
        <taxon>Hyaloscypha bicolor</taxon>
    </lineage>
</organism>
<dbReference type="GeneID" id="36596481"/>
<dbReference type="RefSeq" id="XP_024732970.1">
    <property type="nucleotide sequence ID" value="XM_024888405.1"/>
</dbReference>
<protein>
    <submittedName>
        <fullName evidence="2">Uncharacterized protein</fullName>
    </submittedName>
</protein>
<feature type="region of interest" description="Disordered" evidence="1">
    <location>
        <begin position="18"/>
        <end position="51"/>
    </location>
</feature>
<gene>
    <name evidence="2" type="ORF">K444DRAFT_71742</name>
</gene>
<evidence type="ECO:0000256" key="1">
    <source>
        <dbReference type="SAM" id="MobiDB-lite"/>
    </source>
</evidence>
<accession>A0A2J6SZ73</accession>
<dbReference type="InParanoid" id="A0A2J6SZ73"/>
<evidence type="ECO:0000313" key="3">
    <source>
        <dbReference type="Proteomes" id="UP000235371"/>
    </source>
</evidence>
<dbReference type="Proteomes" id="UP000235371">
    <property type="component" value="Unassembled WGS sequence"/>
</dbReference>
<feature type="compositionally biased region" description="Polar residues" evidence="1">
    <location>
        <begin position="18"/>
        <end position="44"/>
    </location>
</feature>
<dbReference type="EMBL" id="KZ613852">
    <property type="protein sequence ID" value="PMD56066.1"/>
    <property type="molecule type" value="Genomic_DNA"/>
</dbReference>